<keyword evidence="6 13" id="KW-0808">Transferase</keyword>
<keyword evidence="16" id="KW-1185">Reference proteome</keyword>
<accession>W0A8F2</accession>
<dbReference type="Pfam" id="PF03062">
    <property type="entry name" value="MBOAT"/>
    <property type="match status" value="1"/>
</dbReference>
<evidence type="ECO:0000256" key="11">
    <source>
        <dbReference type="ARBA" id="ARBA00023315"/>
    </source>
</evidence>
<dbReference type="Proteomes" id="UP000018851">
    <property type="component" value="Chromosome"/>
</dbReference>
<dbReference type="InterPro" id="IPR024194">
    <property type="entry name" value="Ac/AlaTfrase_AlgI/DltB"/>
</dbReference>
<evidence type="ECO:0000313" key="15">
    <source>
        <dbReference type="EMBL" id="AHE54204.1"/>
    </source>
</evidence>
<evidence type="ECO:0000256" key="9">
    <source>
        <dbReference type="ARBA" id="ARBA00022989"/>
    </source>
</evidence>
<sequence>MLFPTASFGLFFLGVFALGWGTRRSLEWHKIVLLVASWIFYGAWDRRFVALLIVSGFLNWGAARLILHYDEEERPRRLVLIAGVVANLGILGWFKYYGFFMEQFVELLHGLGWQRDVTIMQVVLPVGISFFTFQGMSYLIDIYRRETRPARLLDMVLLMSFFPHLVAGPIVRASHLVPQLEAGPKLDRGMAAMGFLLIVWGLFKKSIIASYLATEFVDPIFFDPAAHGSFDLILASYGYAVQIYCDFSAYSDMAIGLAALLGYRFPINFNQPYRAASLQDFWRRWHISLSSWLRDYLYIALGGSRHGPARLYLALMTTMLLGGLWHGASWNFVIWGAIHGGVLVLERLWRQHRPAGLPTLPTALGILITFHIVTLAWIFFRSASFEAASAYLAGIAALDFSRGTTLAPLGLVLILFGLALHAFPPTLIQRVALMLRRWSPLMLGLAIGATILLVDSMRPEGVEPFIYYQF</sequence>
<comment type="pathway">
    <text evidence="2">Glycan biosynthesis; alginate biosynthesis.</text>
</comment>
<evidence type="ECO:0000256" key="2">
    <source>
        <dbReference type="ARBA" id="ARBA00005182"/>
    </source>
</evidence>
<evidence type="ECO:0000313" key="16">
    <source>
        <dbReference type="Proteomes" id="UP000018851"/>
    </source>
</evidence>
<evidence type="ECO:0000256" key="1">
    <source>
        <dbReference type="ARBA" id="ARBA00004651"/>
    </source>
</evidence>
<dbReference type="PATRIC" id="fig|1123269.5.peg.2432"/>
<evidence type="ECO:0000256" key="8">
    <source>
        <dbReference type="ARBA" id="ARBA00022841"/>
    </source>
</evidence>
<dbReference type="eggNOG" id="COG1696">
    <property type="taxonomic scope" value="Bacteria"/>
</dbReference>
<feature type="transmembrane region" description="Helical" evidence="14">
    <location>
        <begin position="435"/>
        <end position="454"/>
    </location>
</feature>
<dbReference type="AlphaFoldDB" id="W0A8F2"/>
<comment type="similarity">
    <text evidence="3 13">Belongs to the membrane-bound acyltransferase family.</text>
</comment>
<dbReference type="PANTHER" id="PTHR13285:SF23">
    <property type="entry name" value="TEICHOIC ACID D-ALANYLTRANSFERASE"/>
    <property type="match status" value="1"/>
</dbReference>
<organism evidence="15 16">
    <name type="scientific">Sphingomonas sanxanigenens DSM 19645 = NX02</name>
    <dbReference type="NCBI Taxonomy" id="1123269"/>
    <lineage>
        <taxon>Bacteria</taxon>
        <taxon>Pseudomonadati</taxon>
        <taxon>Pseudomonadota</taxon>
        <taxon>Alphaproteobacteria</taxon>
        <taxon>Sphingomonadales</taxon>
        <taxon>Sphingomonadaceae</taxon>
        <taxon>Sphingomonas</taxon>
    </lineage>
</organism>
<proteinExistence type="inferred from homology"/>
<comment type="subcellular location">
    <subcellularLocation>
        <location evidence="1">Cell membrane</location>
        <topology evidence="1">Multi-pass membrane protein</topology>
    </subcellularLocation>
</comment>
<feature type="transmembrane region" description="Helical" evidence="14">
    <location>
        <begin position="119"/>
        <end position="140"/>
    </location>
</feature>
<keyword evidence="8" id="KW-0016">Alginate biosynthesis</keyword>
<keyword evidence="5 13" id="KW-1003">Cell membrane</keyword>
<keyword evidence="11 13" id="KW-0012">Acyltransferase</keyword>
<dbReference type="GO" id="GO:0016746">
    <property type="term" value="F:acyltransferase activity"/>
    <property type="evidence" value="ECO:0007669"/>
    <property type="project" value="UniProtKB-KW"/>
</dbReference>
<keyword evidence="7 14" id="KW-0812">Transmembrane</keyword>
<dbReference type="HOGENOM" id="CLU_025255_1_1_5"/>
<dbReference type="InterPro" id="IPR004299">
    <property type="entry name" value="MBOAT_fam"/>
</dbReference>
<feature type="transmembrane region" description="Helical" evidence="14">
    <location>
        <begin position="48"/>
        <end position="67"/>
    </location>
</feature>
<dbReference type="PANTHER" id="PTHR13285">
    <property type="entry name" value="ACYLTRANSFERASE"/>
    <property type="match status" value="1"/>
</dbReference>
<feature type="transmembrane region" description="Helical" evidence="14">
    <location>
        <begin position="79"/>
        <end position="99"/>
    </location>
</feature>
<evidence type="ECO:0000256" key="7">
    <source>
        <dbReference type="ARBA" id="ARBA00022692"/>
    </source>
</evidence>
<evidence type="ECO:0000256" key="5">
    <source>
        <dbReference type="ARBA" id="ARBA00022475"/>
    </source>
</evidence>
<feature type="transmembrane region" description="Helical" evidence="14">
    <location>
        <begin position="186"/>
        <end position="203"/>
    </location>
</feature>
<evidence type="ECO:0000256" key="13">
    <source>
        <dbReference type="PIRNR" id="PIRNR016636"/>
    </source>
</evidence>
<evidence type="ECO:0000256" key="3">
    <source>
        <dbReference type="ARBA" id="ARBA00010323"/>
    </source>
</evidence>
<keyword evidence="9 14" id="KW-1133">Transmembrane helix</keyword>
<reference evidence="15 16" key="1">
    <citation type="submission" date="2013-07" db="EMBL/GenBank/DDBJ databases">
        <title>Completed genome of Sphingomonas sanxanigenens NX02.</title>
        <authorList>
            <person name="Ma T."/>
            <person name="Huang H."/>
            <person name="Wu M."/>
            <person name="Li X."/>
            <person name="Li G."/>
        </authorList>
    </citation>
    <scope>NUCLEOTIDE SEQUENCE [LARGE SCALE GENOMIC DNA]</scope>
    <source>
        <strain evidence="15 16">NX02</strain>
    </source>
</reference>
<dbReference type="InterPro" id="IPR051085">
    <property type="entry name" value="MB_O-acyltransferase"/>
</dbReference>
<dbReference type="KEGG" id="ssan:NX02_12530"/>
<dbReference type="PIRSF" id="PIRSF500217">
    <property type="entry name" value="AlgI"/>
    <property type="match status" value="1"/>
</dbReference>
<dbReference type="OrthoDB" id="139172at2"/>
<evidence type="ECO:0000256" key="14">
    <source>
        <dbReference type="SAM" id="Phobius"/>
    </source>
</evidence>
<keyword evidence="10 13" id="KW-0472">Membrane</keyword>
<evidence type="ECO:0000256" key="6">
    <source>
        <dbReference type="ARBA" id="ARBA00022679"/>
    </source>
</evidence>
<evidence type="ECO:0000256" key="4">
    <source>
        <dbReference type="ARBA" id="ARBA00016084"/>
    </source>
</evidence>
<dbReference type="PIRSF" id="PIRSF016636">
    <property type="entry name" value="AlgI_DltB"/>
    <property type="match status" value="1"/>
</dbReference>
<dbReference type="InterPro" id="IPR028362">
    <property type="entry name" value="AlgI"/>
</dbReference>
<evidence type="ECO:0000256" key="12">
    <source>
        <dbReference type="ARBA" id="ARBA00031030"/>
    </source>
</evidence>
<feature type="transmembrane region" description="Helical" evidence="14">
    <location>
        <begin position="400"/>
        <end position="423"/>
    </location>
</feature>
<dbReference type="GO" id="GO:0005886">
    <property type="term" value="C:plasma membrane"/>
    <property type="evidence" value="ECO:0007669"/>
    <property type="project" value="UniProtKB-SubCell"/>
</dbReference>
<gene>
    <name evidence="15" type="ORF">NX02_12530</name>
</gene>
<dbReference type="GO" id="GO:0042121">
    <property type="term" value="P:alginic acid biosynthetic process"/>
    <property type="evidence" value="ECO:0007669"/>
    <property type="project" value="UniProtKB-KW"/>
</dbReference>
<feature type="transmembrane region" description="Helical" evidence="14">
    <location>
        <begin position="361"/>
        <end position="380"/>
    </location>
</feature>
<dbReference type="RefSeq" id="WP_025292413.1">
    <property type="nucleotide sequence ID" value="NZ_CP006644.1"/>
</dbReference>
<evidence type="ECO:0000256" key="10">
    <source>
        <dbReference type="ARBA" id="ARBA00023136"/>
    </source>
</evidence>
<dbReference type="EMBL" id="CP006644">
    <property type="protein sequence ID" value="AHE54204.1"/>
    <property type="molecule type" value="Genomic_DNA"/>
</dbReference>
<protein>
    <recommendedName>
        <fullName evidence="4">Probable alginate O-acetylase AlgI</fullName>
    </recommendedName>
    <alternativeName>
        <fullName evidence="12">Alginate biosynthesis protein AlgI</fullName>
    </alternativeName>
</protein>
<dbReference type="STRING" id="1123269.NX02_12530"/>
<name>W0A8F2_9SPHN</name>
<feature type="transmembrane region" description="Helical" evidence="14">
    <location>
        <begin position="152"/>
        <end position="171"/>
    </location>
</feature>